<dbReference type="RefSeq" id="WP_082312700.1">
    <property type="nucleotide sequence ID" value="NZ_JACIEN010000004.1"/>
</dbReference>
<evidence type="ECO:0000313" key="3">
    <source>
        <dbReference type="Proteomes" id="UP000577362"/>
    </source>
</evidence>
<name>A0A840BYY3_9HYPH</name>
<sequence>MASLEERIRRRAYQIWQEEGCPTGQEERHWEMARQIIASEGSAGEEEETGGALAPDPAGSARSGETPAEAAGSAGETGDLPPPAPPGRRRAKAEPLSSIGKPKGRRRQS</sequence>
<evidence type="ECO:0008006" key="4">
    <source>
        <dbReference type="Google" id="ProtNLM"/>
    </source>
</evidence>
<keyword evidence="3" id="KW-1185">Reference proteome</keyword>
<proteinExistence type="predicted"/>
<protein>
    <recommendedName>
        <fullName evidence="4">DUF2934 domain-containing protein</fullName>
    </recommendedName>
</protein>
<gene>
    <name evidence="2" type="ORF">GGR16_003401</name>
</gene>
<comment type="caution">
    <text evidence="2">The sequence shown here is derived from an EMBL/GenBank/DDBJ whole genome shotgun (WGS) entry which is preliminary data.</text>
</comment>
<dbReference type="Pfam" id="PF11154">
    <property type="entry name" value="DUF2934"/>
    <property type="match status" value="1"/>
</dbReference>
<reference evidence="2 3" key="1">
    <citation type="submission" date="2020-08" db="EMBL/GenBank/DDBJ databases">
        <title>Genomic Encyclopedia of Type Strains, Phase IV (KMG-IV): sequencing the most valuable type-strain genomes for metagenomic binning, comparative biology and taxonomic classification.</title>
        <authorList>
            <person name="Goeker M."/>
        </authorList>
    </citation>
    <scope>NUCLEOTIDE SEQUENCE [LARGE SCALE GENOMIC DNA]</scope>
    <source>
        <strain evidence="2 3">DSM 103737</strain>
    </source>
</reference>
<feature type="region of interest" description="Disordered" evidence="1">
    <location>
        <begin position="34"/>
        <end position="109"/>
    </location>
</feature>
<accession>A0A840BYY3</accession>
<dbReference type="InterPro" id="IPR021327">
    <property type="entry name" value="DUF2934"/>
</dbReference>
<dbReference type="Proteomes" id="UP000577362">
    <property type="component" value="Unassembled WGS sequence"/>
</dbReference>
<organism evidence="2 3">
    <name type="scientific">Chelatococcus caeni</name>
    <dbReference type="NCBI Taxonomy" id="1348468"/>
    <lineage>
        <taxon>Bacteria</taxon>
        <taxon>Pseudomonadati</taxon>
        <taxon>Pseudomonadota</taxon>
        <taxon>Alphaproteobacteria</taxon>
        <taxon>Hyphomicrobiales</taxon>
        <taxon>Chelatococcaceae</taxon>
        <taxon>Chelatococcus</taxon>
    </lineage>
</organism>
<evidence type="ECO:0000256" key="1">
    <source>
        <dbReference type="SAM" id="MobiDB-lite"/>
    </source>
</evidence>
<dbReference type="AlphaFoldDB" id="A0A840BYY3"/>
<dbReference type="EMBL" id="JACIEN010000004">
    <property type="protein sequence ID" value="MBB4018354.1"/>
    <property type="molecule type" value="Genomic_DNA"/>
</dbReference>
<evidence type="ECO:0000313" key="2">
    <source>
        <dbReference type="EMBL" id="MBB4018354.1"/>
    </source>
</evidence>